<dbReference type="InterPro" id="IPR046346">
    <property type="entry name" value="Aminoacid_DH-like_N_sf"/>
</dbReference>
<dbReference type="GO" id="GO:0004764">
    <property type="term" value="F:shikimate 3-dehydrogenase (NADP+) activity"/>
    <property type="evidence" value="ECO:0007669"/>
    <property type="project" value="InterPro"/>
</dbReference>
<dbReference type="GO" id="GO:0050661">
    <property type="term" value="F:NADP binding"/>
    <property type="evidence" value="ECO:0007669"/>
    <property type="project" value="TreeGrafter"/>
</dbReference>
<dbReference type="InterPro" id="IPR022893">
    <property type="entry name" value="Shikimate_DH_fam"/>
</dbReference>
<reference evidence="3" key="1">
    <citation type="submission" date="2020-05" db="EMBL/GenBank/DDBJ databases">
        <authorList>
            <person name="Chiriac C."/>
            <person name="Salcher M."/>
            <person name="Ghai R."/>
            <person name="Kavagutti S V."/>
        </authorList>
    </citation>
    <scope>NUCLEOTIDE SEQUENCE</scope>
</reference>
<dbReference type="CDD" id="cd01065">
    <property type="entry name" value="NAD_bind_Shikimate_DH"/>
    <property type="match status" value="1"/>
</dbReference>
<dbReference type="GO" id="GO:0019632">
    <property type="term" value="P:shikimate metabolic process"/>
    <property type="evidence" value="ECO:0007669"/>
    <property type="project" value="TreeGrafter"/>
</dbReference>
<evidence type="ECO:0000313" key="3">
    <source>
        <dbReference type="EMBL" id="CAB4994482.1"/>
    </source>
</evidence>
<dbReference type="Pfam" id="PF08501">
    <property type="entry name" value="Shikimate_dh_N"/>
    <property type="match status" value="1"/>
</dbReference>
<dbReference type="EMBL" id="CAEZSM010000010">
    <property type="protein sequence ID" value="CAB4535068.1"/>
    <property type="molecule type" value="Genomic_DNA"/>
</dbReference>
<proteinExistence type="predicted"/>
<dbReference type="Gene3D" id="3.40.50.720">
    <property type="entry name" value="NAD(P)-binding Rossmann-like Domain"/>
    <property type="match status" value="1"/>
</dbReference>
<dbReference type="InterPro" id="IPR036291">
    <property type="entry name" value="NAD(P)-bd_dom_sf"/>
</dbReference>
<sequence>MIRAAVLGSPIAHSLSPLLHQSAYKILGAQGTYEAIEVAAGELAQFLKGKDSDWTGFSLTMPLKEEVLAIANVIDPVAQKISSANTLFRKDNLWFASSTDITGFGFALDSRGFTNAKSAIILGAGATARAVVGALDGRIDEIRIVSRNTGREEAIRKCATKSAIIFVPWEYTTPIAQSDLVVNTTPLYGADLFADYLPSKISSLFFEVLYRPWPTVLYSRWRENGGETMDGIDLLVHQAIEQIALFSGKSVDRASMAQELRKLAVATLE</sequence>
<protein>
    <submittedName>
        <fullName evidence="3">Unannotated protein</fullName>
    </submittedName>
</protein>
<evidence type="ECO:0000313" key="2">
    <source>
        <dbReference type="EMBL" id="CAB4535068.1"/>
    </source>
</evidence>
<dbReference type="SUPFAM" id="SSF51735">
    <property type="entry name" value="NAD(P)-binding Rossmann-fold domains"/>
    <property type="match status" value="1"/>
</dbReference>
<dbReference type="AlphaFoldDB" id="A0A6J7NV49"/>
<dbReference type="SUPFAM" id="SSF53223">
    <property type="entry name" value="Aminoacid dehydrogenase-like, N-terminal domain"/>
    <property type="match status" value="1"/>
</dbReference>
<dbReference type="PANTHER" id="PTHR21089:SF1">
    <property type="entry name" value="BIFUNCTIONAL 3-DEHYDROQUINATE DEHYDRATASE_SHIKIMATE DEHYDROGENASE, CHLOROPLASTIC"/>
    <property type="match status" value="1"/>
</dbReference>
<evidence type="ECO:0000259" key="1">
    <source>
        <dbReference type="Pfam" id="PF08501"/>
    </source>
</evidence>
<dbReference type="GO" id="GO:0009423">
    <property type="term" value="P:chorismate biosynthetic process"/>
    <property type="evidence" value="ECO:0007669"/>
    <property type="project" value="TreeGrafter"/>
</dbReference>
<gene>
    <name evidence="2" type="ORF">UFOPK1438_00159</name>
    <name evidence="3" type="ORF">UFOPK4035_00393</name>
</gene>
<dbReference type="Gene3D" id="3.40.50.10860">
    <property type="entry name" value="Leucine Dehydrogenase, chain A, domain 1"/>
    <property type="match status" value="1"/>
</dbReference>
<dbReference type="EMBL" id="CAFBOX010000045">
    <property type="protein sequence ID" value="CAB4994482.1"/>
    <property type="molecule type" value="Genomic_DNA"/>
</dbReference>
<dbReference type="NCBIfam" id="NF001311">
    <property type="entry name" value="PRK00258.1-3"/>
    <property type="match status" value="1"/>
</dbReference>
<dbReference type="InterPro" id="IPR013708">
    <property type="entry name" value="Shikimate_DH-bd_N"/>
</dbReference>
<organism evidence="3">
    <name type="scientific">freshwater metagenome</name>
    <dbReference type="NCBI Taxonomy" id="449393"/>
    <lineage>
        <taxon>unclassified sequences</taxon>
        <taxon>metagenomes</taxon>
        <taxon>ecological metagenomes</taxon>
    </lineage>
</organism>
<dbReference type="PANTHER" id="PTHR21089">
    <property type="entry name" value="SHIKIMATE DEHYDROGENASE"/>
    <property type="match status" value="1"/>
</dbReference>
<dbReference type="GO" id="GO:0005829">
    <property type="term" value="C:cytosol"/>
    <property type="evidence" value="ECO:0007669"/>
    <property type="project" value="TreeGrafter"/>
</dbReference>
<feature type="domain" description="Shikimate dehydrogenase substrate binding N-terminal" evidence="1">
    <location>
        <begin position="6"/>
        <end position="87"/>
    </location>
</feature>
<name>A0A6J7NV49_9ZZZZ</name>
<accession>A0A6J7NV49</accession>